<evidence type="ECO:0000313" key="2">
    <source>
        <dbReference type="EMBL" id="KAK9154072.1"/>
    </source>
</evidence>
<dbReference type="AlphaFoldDB" id="A0AAP0PRT0"/>
<comment type="caution">
    <text evidence="2">The sequence shown here is derived from an EMBL/GenBank/DDBJ whole genome shotgun (WGS) entry which is preliminary data.</text>
</comment>
<organism evidence="2 3">
    <name type="scientific">Stephania japonica</name>
    <dbReference type="NCBI Taxonomy" id="461633"/>
    <lineage>
        <taxon>Eukaryota</taxon>
        <taxon>Viridiplantae</taxon>
        <taxon>Streptophyta</taxon>
        <taxon>Embryophyta</taxon>
        <taxon>Tracheophyta</taxon>
        <taxon>Spermatophyta</taxon>
        <taxon>Magnoliopsida</taxon>
        <taxon>Ranunculales</taxon>
        <taxon>Menispermaceae</taxon>
        <taxon>Menispermoideae</taxon>
        <taxon>Cissampelideae</taxon>
        <taxon>Stephania</taxon>
    </lineage>
</organism>
<dbReference type="PANTHER" id="PTHR31147:SF25">
    <property type="entry name" value="HXXXD-TYPE ACYL-TRANSFERASE FAMILY PROTEIN"/>
    <property type="match status" value="1"/>
</dbReference>
<dbReference type="PANTHER" id="PTHR31147">
    <property type="entry name" value="ACYL TRANSFERASE 4"/>
    <property type="match status" value="1"/>
</dbReference>
<dbReference type="Pfam" id="PF02458">
    <property type="entry name" value="Transferase"/>
    <property type="match status" value="1"/>
</dbReference>
<name>A0AAP0PRT0_9MAGN</name>
<proteinExistence type="inferred from homology"/>
<dbReference type="EMBL" id="JBBNAE010000001">
    <property type="protein sequence ID" value="KAK9154072.1"/>
    <property type="molecule type" value="Genomic_DNA"/>
</dbReference>
<dbReference type="InterPro" id="IPR050898">
    <property type="entry name" value="Plant_acyltransferase"/>
</dbReference>
<accession>A0AAP0PRT0</accession>
<dbReference type="Gene3D" id="3.30.559.10">
    <property type="entry name" value="Chloramphenicol acetyltransferase-like domain"/>
    <property type="match status" value="2"/>
</dbReference>
<sequence length="472" mass="52860">METKPAKIKIERKITSLVKPLEPTPTQLLSFSTIDNDPNIEILCQTIYVYKAHSCGSTTDPAILIQEALSKVLVYYYPLAGRIKRNNDRRLEMNCNSEGVPFLVASSNCTLSSLNYFEGIDVNIASLFAYEPDYNDSTTGTHPLVMQVTKFECGGFAISMGLSHSVCDGFGAAQFFQAMAELASGKSECSVKPIWQRERLIGKANPPESVDKSIPLISEEGPLATSPYLPATDLVHECFHVEVESIKRLKMHLMKESTEADHQNFELKEGFTTLEIMGAYIWRSRLRALELDLTGKTRLMVTVGIRNLLNPPLHKGYYGNAFVGSKVELTGRELNEAPLYEVARLIKEAKRRASKTEYIWSWLGLMEKVNQHGLKAKADGATMVLTDWRQLGLLEEIDFGWKGAVNVVPVPWKMFGYVDLCIFMPPFSLDDSAKGGIRVLVCLPRAAMTRFKEEMNALNTSKLIAMDFVEEF</sequence>
<reference evidence="2 3" key="1">
    <citation type="submission" date="2024-01" db="EMBL/GenBank/DDBJ databases">
        <title>Genome assemblies of Stephania.</title>
        <authorList>
            <person name="Yang L."/>
        </authorList>
    </citation>
    <scope>NUCLEOTIDE SEQUENCE [LARGE SCALE GENOMIC DNA]</scope>
    <source>
        <strain evidence="2">QJT</strain>
        <tissue evidence="2">Leaf</tissue>
    </source>
</reference>
<dbReference type="Proteomes" id="UP001417504">
    <property type="component" value="Unassembled WGS sequence"/>
</dbReference>
<dbReference type="InterPro" id="IPR023213">
    <property type="entry name" value="CAT-like_dom_sf"/>
</dbReference>
<evidence type="ECO:0000256" key="1">
    <source>
        <dbReference type="ARBA" id="ARBA00009861"/>
    </source>
</evidence>
<comment type="similarity">
    <text evidence="1">Belongs to the plant acyltransferase family.</text>
</comment>
<gene>
    <name evidence="2" type="ORF">Sjap_001552</name>
</gene>
<evidence type="ECO:0000313" key="3">
    <source>
        <dbReference type="Proteomes" id="UP001417504"/>
    </source>
</evidence>
<protein>
    <submittedName>
        <fullName evidence="2">Uncharacterized protein</fullName>
    </submittedName>
</protein>
<keyword evidence="3" id="KW-1185">Reference proteome</keyword>